<organism evidence="2 3">
    <name type="scientific">Bifidobacterium animalis subsp. animalis MCC 0483</name>
    <dbReference type="NCBI Taxonomy" id="1365955"/>
    <lineage>
        <taxon>Bacteria</taxon>
        <taxon>Bacillati</taxon>
        <taxon>Actinomycetota</taxon>
        <taxon>Actinomycetes</taxon>
        <taxon>Bifidobacteriales</taxon>
        <taxon>Bifidobacteriaceae</taxon>
        <taxon>Bifidobacterium</taxon>
    </lineage>
</organism>
<name>A0AB34TAQ5_9BIFI</name>
<evidence type="ECO:0000313" key="3">
    <source>
        <dbReference type="Proteomes" id="UP000037239"/>
    </source>
</evidence>
<dbReference type="AlphaFoldDB" id="A0AB34TAQ5"/>
<accession>A0AB34TAQ5</accession>
<dbReference type="Pfam" id="PF12307">
    <property type="entry name" value="DUF3631"/>
    <property type="match status" value="1"/>
</dbReference>
<dbReference type="RefSeq" id="WP_241486723.1">
    <property type="nucleotide sequence ID" value="NZ_AWFK01000004.1"/>
</dbReference>
<evidence type="ECO:0000259" key="1">
    <source>
        <dbReference type="Pfam" id="PF12307"/>
    </source>
</evidence>
<evidence type="ECO:0000313" key="2">
    <source>
        <dbReference type="EMBL" id="KOA51157.1"/>
    </source>
</evidence>
<comment type="caution">
    <text evidence="2">The sequence shown here is derived from an EMBL/GenBank/DDBJ whole genome shotgun (WGS) entry which is preliminary data.</text>
</comment>
<reference evidence="2 3" key="1">
    <citation type="journal article" date="2015" name="Int J Genomics">
        <title>Comparative Genomics Revealed Genetic Diversity and Species/Strain-Level Differences in Carbohydrate Metabolism of Three Probiotic Bifidobacterial Species.</title>
        <authorList>
            <person name="Odamaki T."/>
            <person name="Horigome A."/>
            <person name="Sugahara H."/>
            <person name="Hashikura N."/>
            <person name="Minami J."/>
            <person name="Xiao J.Z."/>
            <person name="Abe F."/>
        </authorList>
    </citation>
    <scope>NUCLEOTIDE SEQUENCE [LARGE SCALE GENOMIC DNA]</scope>
    <source>
        <strain evidence="2 3">MCC 0483</strain>
    </source>
</reference>
<dbReference type="InterPro" id="IPR022081">
    <property type="entry name" value="DUF3631"/>
</dbReference>
<dbReference type="Proteomes" id="UP000037239">
    <property type="component" value="Unassembled WGS sequence"/>
</dbReference>
<gene>
    <name evidence="2" type="ORF">BAAM0483_02870</name>
</gene>
<feature type="domain" description="DUF3631" evidence="1">
    <location>
        <begin position="249"/>
        <end position="437"/>
    </location>
</feature>
<protein>
    <recommendedName>
        <fullName evidence="1">DUF3631 domain-containing protein</fullName>
    </recommendedName>
</protein>
<proteinExistence type="predicted"/>
<dbReference type="EMBL" id="AWFK01000004">
    <property type="protein sequence ID" value="KOA51157.1"/>
    <property type="molecule type" value="Genomic_DNA"/>
</dbReference>
<sequence>MGVKVAASHVVARECDAAVENVEAIARAVRMNSMATHTSEKGVTGETGVTPRVAGVTKESKSVTGVTARVFGHSNDGGAQLLHDIAEWIAGYVAFPKPEWARIVALWVAHCWLIEQLFTTPRLIFSSPEKRSGKTRAQEVTSLLCPNAVNTINVSPAYLFRKLEPCDGEHLPTVFLDETDALFVGRASENTEAVRGIVNAGYRRGAIVGRAENRPKEVVAHDFPVFAPVCLAGIGKLPDTIEDRAIICHMKRRASGERVRPFRDRQALQEAEPLQERLAAWAVGAQKRLAAYADKDYPPLPDSIQDRDADVWEPLFVVAQLAGGDWLEWLLKTAPDIVRAQHAEPQSLGEMLLRDIRVVFDNAKVDRLPTFNIVSALCALEESPWATLGADDGGIDTRFLTKTLKRYEVGSPHPMKLDGASTRGYYRSDFTDAWQRYLPTTPTDEEGKQENE</sequence>